<dbReference type="Proteomes" id="UP000058305">
    <property type="component" value="Chromosome"/>
</dbReference>
<evidence type="ECO:0000313" key="2">
    <source>
        <dbReference type="EMBL" id="AMB59449.1"/>
    </source>
</evidence>
<feature type="transmembrane region" description="Helical" evidence="1">
    <location>
        <begin position="99"/>
        <end position="120"/>
    </location>
</feature>
<gene>
    <name evidence="2" type="ORF">AWU67_11920</name>
</gene>
<dbReference type="OrthoDB" id="4827793at2"/>
<keyword evidence="1" id="KW-0472">Membrane</keyword>
<feature type="transmembrane region" description="Helical" evidence="1">
    <location>
        <begin position="53"/>
        <end position="78"/>
    </location>
</feature>
<evidence type="ECO:0000256" key="1">
    <source>
        <dbReference type="SAM" id="Phobius"/>
    </source>
</evidence>
<keyword evidence="1" id="KW-1133">Transmembrane helix</keyword>
<name>A0A109QX64_9MICO</name>
<reference evidence="2 3" key="1">
    <citation type="journal article" date="2016" name="J. Biotechnol.">
        <title>First complete genome sequence of a species in the genus Microterricola, an extremophilic cold active enzyme producing bacterial strain ERGS5:02 isolated from Sikkim Himalaya.</title>
        <authorList>
            <person name="Himanshu"/>
            <person name="Swarnkar M.K."/>
            <person name="Singh D."/>
            <person name="Kumar R."/>
        </authorList>
    </citation>
    <scope>NUCLEOTIDE SEQUENCE [LARGE SCALE GENOMIC DNA]</scope>
    <source>
        <strain evidence="2 3">ERGS5:02</strain>
    </source>
</reference>
<dbReference type="EMBL" id="CP014145">
    <property type="protein sequence ID" value="AMB59449.1"/>
    <property type="molecule type" value="Genomic_DNA"/>
</dbReference>
<protein>
    <submittedName>
        <fullName evidence="2">Uncharacterized protein</fullName>
    </submittedName>
</protein>
<sequence length="177" mass="18372">MAERDAGTVPIAESRMHGIARSLVSESAVYGVILVSAMVIVTGQKSDASLDVFLKVLGTVLVFWIAHVFAEVVAGYGASDGADSVSPGKLLRHGVQRSWGLLAAALIPLAVILLGTAGVLSDDAAVWTALWIDVVLLGGLGYLAVARRTPRHAPRLLGALLTAALGGAIMLLKVFIH</sequence>
<proteinExistence type="predicted"/>
<dbReference type="KEGG" id="mvd:AWU67_11920"/>
<dbReference type="RefSeq" id="WP_067229288.1">
    <property type="nucleotide sequence ID" value="NZ_CP014145.1"/>
</dbReference>
<keyword evidence="1" id="KW-0812">Transmembrane</keyword>
<feature type="transmembrane region" description="Helical" evidence="1">
    <location>
        <begin position="126"/>
        <end position="145"/>
    </location>
</feature>
<feature type="transmembrane region" description="Helical" evidence="1">
    <location>
        <begin position="157"/>
        <end position="176"/>
    </location>
</feature>
<accession>A0A109QX64</accession>
<dbReference type="AlphaFoldDB" id="A0A109QX64"/>
<reference evidence="3" key="2">
    <citation type="submission" date="2016-01" db="EMBL/GenBank/DDBJ databases">
        <title>First complete genome sequence of a species in the genus Microterricola, an extremophilic cold active enzyme producing strain ERGS5:02 isolated from Sikkim Himalaya.</title>
        <authorList>
            <person name="Kumar R."/>
            <person name="Singh D."/>
            <person name="Swarnkar M.K."/>
        </authorList>
    </citation>
    <scope>NUCLEOTIDE SEQUENCE [LARGE SCALE GENOMIC DNA]</scope>
    <source>
        <strain evidence="3">ERGS5:02</strain>
    </source>
</reference>
<keyword evidence="3" id="KW-1185">Reference proteome</keyword>
<organism evidence="2 3">
    <name type="scientific">Microterricola viridarii</name>
    <dbReference type="NCBI Taxonomy" id="412690"/>
    <lineage>
        <taxon>Bacteria</taxon>
        <taxon>Bacillati</taxon>
        <taxon>Actinomycetota</taxon>
        <taxon>Actinomycetes</taxon>
        <taxon>Micrococcales</taxon>
        <taxon>Microbacteriaceae</taxon>
        <taxon>Microterricola</taxon>
    </lineage>
</organism>
<feature type="transmembrane region" description="Helical" evidence="1">
    <location>
        <begin position="23"/>
        <end position="41"/>
    </location>
</feature>
<evidence type="ECO:0000313" key="3">
    <source>
        <dbReference type="Proteomes" id="UP000058305"/>
    </source>
</evidence>